<protein>
    <submittedName>
        <fullName evidence="1">Uncharacterized protein</fullName>
    </submittedName>
</protein>
<dbReference type="Proteomes" id="UP000091967">
    <property type="component" value="Unassembled WGS sequence"/>
</dbReference>
<proteinExistence type="predicted"/>
<comment type="caution">
    <text evidence="1">The sequence shown here is derived from an EMBL/GenBank/DDBJ whole genome shotgun (WGS) entry which is preliminary data.</text>
</comment>
<gene>
    <name evidence="1" type="ORF">FPOA_05958</name>
</gene>
<reference evidence="1 2" key="1">
    <citation type="submission" date="2016-06" db="EMBL/GenBank/DDBJ databases">
        <title>Living apart together: crosstalk between the core and supernumerary genomes in a fungal plant pathogen.</title>
        <authorList>
            <person name="Vanheule A."/>
            <person name="Audenaert K."/>
            <person name="Warris S."/>
            <person name="Van De Geest H."/>
            <person name="Schijlen E."/>
            <person name="Hofte M."/>
            <person name="De Saeger S."/>
            <person name="Haesaert G."/>
            <person name="Waalwijk C."/>
            <person name="Van Der Lee T."/>
        </authorList>
    </citation>
    <scope>NUCLEOTIDE SEQUENCE [LARGE SCALE GENOMIC DNA]</scope>
    <source>
        <strain evidence="1 2">2516</strain>
    </source>
</reference>
<keyword evidence="2" id="KW-1185">Reference proteome</keyword>
<dbReference type="AlphaFoldDB" id="A0A1B8AYB6"/>
<evidence type="ECO:0000313" key="1">
    <source>
        <dbReference type="EMBL" id="OBS25424.1"/>
    </source>
</evidence>
<dbReference type="OMA" id="RDSWENT"/>
<dbReference type="EMBL" id="LYXU01000002">
    <property type="protein sequence ID" value="OBS25424.1"/>
    <property type="molecule type" value="Genomic_DNA"/>
</dbReference>
<evidence type="ECO:0000313" key="2">
    <source>
        <dbReference type="Proteomes" id="UP000091967"/>
    </source>
</evidence>
<sequence length="303" mass="34357">MSRLPRAGKISLAARKDIRDSWEIPRGEYVEMLSRVLGQPWTVAVDPWALYPYAQNCGYETSVGELIARYISGVFDLLRDFVDRNGNEARDEINEICHAHAITIDCDETKTISYCAVKVSSEGQLVILFNEQSLGFNAFEAADNNNLTKALNDAPSPRLMSFIARMSIRDSYNNYIAKIQEMLKEMLKQDIFLVPNFEANFEKLKSSSDSNSGWERNFGNAHLAYFNGLVDQLKYEKFGEEDMLREGLREGMDKRAIHIRLVDQTKRSFNEVVIEGGVLCLQTTPRDFGVNTSQVATDIVNIL</sequence>
<organism evidence="1 2">
    <name type="scientific">Fusarium poae</name>
    <dbReference type="NCBI Taxonomy" id="36050"/>
    <lineage>
        <taxon>Eukaryota</taxon>
        <taxon>Fungi</taxon>
        <taxon>Dikarya</taxon>
        <taxon>Ascomycota</taxon>
        <taxon>Pezizomycotina</taxon>
        <taxon>Sordariomycetes</taxon>
        <taxon>Hypocreomycetidae</taxon>
        <taxon>Hypocreales</taxon>
        <taxon>Nectriaceae</taxon>
        <taxon>Fusarium</taxon>
    </lineage>
</organism>
<name>A0A1B8AYB6_FUSPO</name>
<accession>A0A1B8AYB6</accession>